<dbReference type="AlphaFoldDB" id="A0A921LIW1"/>
<dbReference type="SUPFAM" id="SSF88946">
    <property type="entry name" value="Sigma2 domain of RNA polymerase sigma factors"/>
    <property type="match status" value="1"/>
</dbReference>
<evidence type="ECO:0000256" key="3">
    <source>
        <dbReference type="ARBA" id="ARBA00023163"/>
    </source>
</evidence>
<dbReference type="Pfam" id="PF04542">
    <property type="entry name" value="Sigma70_r2"/>
    <property type="match status" value="1"/>
</dbReference>
<feature type="domain" description="RNA polymerase sigma-70 region 2" evidence="4">
    <location>
        <begin position="23"/>
        <end position="74"/>
    </location>
</feature>
<protein>
    <submittedName>
        <fullName evidence="5">RNA polymerase sigma-70 factor</fullName>
    </submittedName>
</protein>
<reference evidence="5" key="2">
    <citation type="submission" date="2021-09" db="EMBL/GenBank/DDBJ databases">
        <authorList>
            <person name="Gilroy R."/>
        </authorList>
    </citation>
    <scope>NUCLEOTIDE SEQUENCE</scope>
    <source>
        <strain evidence="5">CHK154-13316</strain>
    </source>
</reference>
<dbReference type="Gene3D" id="1.10.1740.10">
    <property type="match status" value="1"/>
</dbReference>
<sequence length="75" mass="8646">MIMITTQQLQLLKDGNKNAFEALYRAYNARIYNFVLSMTGNAGVAKDITQDIFLQIWEKRLNIDPEGNVDGYLFK</sequence>
<evidence type="ECO:0000313" key="6">
    <source>
        <dbReference type="Proteomes" id="UP000747074"/>
    </source>
</evidence>
<dbReference type="GO" id="GO:0006352">
    <property type="term" value="P:DNA-templated transcription initiation"/>
    <property type="evidence" value="ECO:0007669"/>
    <property type="project" value="InterPro"/>
</dbReference>
<dbReference type="InterPro" id="IPR013325">
    <property type="entry name" value="RNA_pol_sigma_r2"/>
</dbReference>
<organism evidence="5 6">
    <name type="scientific">Bacteroides xylanisolvens</name>
    <dbReference type="NCBI Taxonomy" id="371601"/>
    <lineage>
        <taxon>Bacteria</taxon>
        <taxon>Pseudomonadati</taxon>
        <taxon>Bacteroidota</taxon>
        <taxon>Bacteroidia</taxon>
        <taxon>Bacteroidales</taxon>
        <taxon>Bacteroidaceae</taxon>
        <taxon>Bacteroides</taxon>
    </lineage>
</organism>
<keyword evidence="3" id="KW-0804">Transcription</keyword>
<evidence type="ECO:0000256" key="1">
    <source>
        <dbReference type="ARBA" id="ARBA00023015"/>
    </source>
</evidence>
<dbReference type="PANTHER" id="PTHR43133:SF46">
    <property type="entry name" value="RNA POLYMERASE SIGMA-70 FACTOR ECF SUBFAMILY"/>
    <property type="match status" value="1"/>
</dbReference>
<dbReference type="InterPro" id="IPR039425">
    <property type="entry name" value="RNA_pol_sigma-70-like"/>
</dbReference>
<dbReference type="InterPro" id="IPR007627">
    <property type="entry name" value="RNA_pol_sigma70_r2"/>
</dbReference>
<proteinExistence type="predicted"/>
<dbReference type="GO" id="GO:0016987">
    <property type="term" value="F:sigma factor activity"/>
    <property type="evidence" value="ECO:0007669"/>
    <property type="project" value="UniProtKB-KW"/>
</dbReference>
<name>A0A921LIW1_9BACE</name>
<keyword evidence="2" id="KW-0731">Sigma factor</keyword>
<reference evidence="5" key="1">
    <citation type="journal article" date="2021" name="PeerJ">
        <title>Extensive microbial diversity within the chicken gut microbiome revealed by metagenomics and culture.</title>
        <authorList>
            <person name="Gilroy R."/>
            <person name="Ravi A."/>
            <person name="Getino M."/>
            <person name="Pursley I."/>
            <person name="Horton D.L."/>
            <person name="Alikhan N.F."/>
            <person name="Baker D."/>
            <person name="Gharbi K."/>
            <person name="Hall N."/>
            <person name="Watson M."/>
            <person name="Adriaenssens E.M."/>
            <person name="Foster-Nyarko E."/>
            <person name="Jarju S."/>
            <person name="Secka A."/>
            <person name="Antonio M."/>
            <person name="Oren A."/>
            <person name="Chaudhuri R.R."/>
            <person name="La Ragione R."/>
            <person name="Hildebrand F."/>
            <person name="Pallen M.J."/>
        </authorList>
    </citation>
    <scope>NUCLEOTIDE SEQUENCE</scope>
    <source>
        <strain evidence="5">CHK154-13316</strain>
    </source>
</reference>
<dbReference type="EMBL" id="DYVL01000213">
    <property type="protein sequence ID" value="HJG14120.1"/>
    <property type="molecule type" value="Genomic_DNA"/>
</dbReference>
<dbReference type="PANTHER" id="PTHR43133">
    <property type="entry name" value="RNA POLYMERASE ECF-TYPE SIGMA FACTO"/>
    <property type="match status" value="1"/>
</dbReference>
<accession>A0A921LIW1</accession>
<evidence type="ECO:0000256" key="2">
    <source>
        <dbReference type="ARBA" id="ARBA00023082"/>
    </source>
</evidence>
<evidence type="ECO:0000259" key="4">
    <source>
        <dbReference type="Pfam" id="PF04542"/>
    </source>
</evidence>
<comment type="caution">
    <text evidence="5">The sequence shown here is derived from an EMBL/GenBank/DDBJ whole genome shotgun (WGS) entry which is preliminary data.</text>
</comment>
<dbReference type="Proteomes" id="UP000747074">
    <property type="component" value="Unassembled WGS sequence"/>
</dbReference>
<keyword evidence="1" id="KW-0805">Transcription regulation</keyword>
<gene>
    <name evidence="5" type="ORF">K8V07_19620</name>
</gene>
<feature type="non-terminal residue" evidence="5">
    <location>
        <position position="75"/>
    </location>
</feature>
<evidence type="ECO:0000313" key="5">
    <source>
        <dbReference type="EMBL" id="HJG14120.1"/>
    </source>
</evidence>